<proteinExistence type="predicted"/>
<sequence length="70" mass="8602">MYLLDKLNQLIIEFLSFDFGQKRELQIQLINYSSRKMRMNKEEIIIQNEKGEKKRNDLCKNKLRKLDLRQ</sequence>
<accession>A0A8S1MU37</accession>
<keyword evidence="2" id="KW-1185">Reference proteome</keyword>
<gene>
    <name evidence="1" type="ORF">PSON_ATCC_30995.1.T0470031</name>
</gene>
<evidence type="ECO:0000313" key="1">
    <source>
        <dbReference type="EMBL" id="CAD8084527.1"/>
    </source>
</evidence>
<organism evidence="1 2">
    <name type="scientific">Paramecium sonneborni</name>
    <dbReference type="NCBI Taxonomy" id="65129"/>
    <lineage>
        <taxon>Eukaryota</taxon>
        <taxon>Sar</taxon>
        <taxon>Alveolata</taxon>
        <taxon>Ciliophora</taxon>
        <taxon>Intramacronucleata</taxon>
        <taxon>Oligohymenophorea</taxon>
        <taxon>Peniculida</taxon>
        <taxon>Parameciidae</taxon>
        <taxon>Paramecium</taxon>
    </lineage>
</organism>
<protein>
    <submittedName>
        <fullName evidence="1">Uncharacterized protein</fullName>
    </submittedName>
</protein>
<reference evidence="1" key="1">
    <citation type="submission" date="2021-01" db="EMBL/GenBank/DDBJ databases">
        <authorList>
            <consortium name="Genoscope - CEA"/>
            <person name="William W."/>
        </authorList>
    </citation>
    <scope>NUCLEOTIDE SEQUENCE</scope>
</reference>
<dbReference type="Proteomes" id="UP000692954">
    <property type="component" value="Unassembled WGS sequence"/>
</dbReference>
<dbReference type="EMBL" id="CAJJDN010000047">
    <property type="protein sequence ID" value="CAD8084527.1"/>
    <property type="molecule type" value="Genomic_DNA"/>
</dbReference>
<dbReference type="AlphaFoldDB" id="A0A8S1MU37"/>
<evidence type="ECO:0000313" key="2">
    <source>
        <dbReference type="Proteomes" id="UP000692954"/>
    </source>
</evidence>
<name>A0A8S1MU37_9CILI</name>
<comment type="caution">
    <text evidence="1">The sequence shown here is derived from an EMBL/GenBank/DDBJ whole genome shotgun (WGS) entry which is preliminary data.</text>
</comment>